<comment type="caution">
    <text evidence="1">The sequence shown here is derived from an EMBL/GenBank/DDBJ whole genome shotgun (WGS) entry which is preliminary data.</text>
</comment>
<gene>
    <name evidence="1" type="ORF">JHL16_06560</name>
</gene>
<dbReference type="EMBL" id="JAENHL010000006">
    <property type="protein sequence ID" value="MBK1866009.1"/>
    <property type="molecule type" value="Genomic_DNA"/>
</dbReference>
<reference evidence="1" key="1">
    <citation type="submission" date="2021-01" db="EMBL/GenBank/DDBJ databases">
        <authorList>
            <person name="Sun Q."/>
        </authorList>
    </citation>
    <scope>NUCLEOTIDE SEQUENCE</scope>
    <source>
        <strain evidence="1">YIM B02566</strain>
    </source>
</reference>
<evidence type="ECO:0000313" key="1">
    <source>
        <dbReference type="EMBL" id="MBK1866009.1"/>
    </source>
</evidence>
<dbReference type="Proteomes" id="UP000616151">
    <property type="component" value="Unassembled WGS sequence"/>
</dbReference>
<sequence length="297" mass="32601">MRLAALAFFLLGTIGAVAQESAPTPDSPEIRQHSEAADQAVQRGEIELAWRHRIDAGNLLARQGTLEALQRAAGFYRSALELAGREQAPQQWAVTQALLGNVLYDAGARFKRVKEIEEAVVAYRAALSEYSAERQPMEWATLQNRLGEAFAYLALRGQLDKYDEAMTAWHAALTVYDKDKFKSEWAAIQLSIGATYFVKAELHDKGTDSLKAALAAFTATLDVVSRDSDPQKWAETQQVIGEVQRRLGERLADKDTLKAALASFKQARDAFVHVGNAARAQAAAAKITEIEDKLAGK</sequence>
<accession>A0ACC5R087</accession>
<organism evidence="1 2">
    <name type="scientific">Taklimakanibacter albus</name>
    <dbReference type="NCBI Taxonomy" id="2800327"/>
    <lineage>
        <taxon>Bacteria</taxon>
        <taxon>Pseudomonadati</taxon>
        <taxon>Pseudomonadota</taxon>
        <taxon>Alphaproteobacteria</taxon>
        <taxon>Hyphomicrobiales</taxon>
        <taxon>Aestuariivirgaceae</taxon>
        <taxon>Taklimakanibacter</taxon>
    </lineage>
</organism>
<protein>
    <submittedName>
        <fullName evidence="1">Uncharacterized protein</fullName>
    </submittedName>
</protein>
<keyword evidence="2" id="KW-1185">Reference proteome</keyword>
<evidence type="ECO:0000313" key="2">
    <source>
        <dbReference type="Proteomes" id="UP000616151"/>
    </source>
</evidence>
<name>A0ACC5R087_9HYPH</name>
<proteinExistence type="predicted"/>